<dbReference type="EMBL" id="JABRWQ010000004">
    <property type="protein sequence ID" value="NRD23694.1"/>
    <property type="molecule type" value="Genomic_DNA"/>
</dbReference>
<name>A0ABX2E5U4_9FLAO</name>
<reference evidence="1 2" key="1">
    <citation type="journal article" date="2015" name="Int. J. Syst. Evol. Microbiol.">
        <title>Winogradskyella litoriviva sp. nov., isolated from coastal seawater.</title>
        <authorList>
            <person name="Nedashkovskaya O.I."/>
            <person name="Kukhlevskiy A.D."/>
            <person name="Zhukova N.V."/>
            <person name="Kim S.J."/>
            <person name="Rhee S.K."/>
            <person name="Mikhailov V.V."/>
        </authorList>
    </citation>
    <scope>NUCLEOTIDE SEQUENCE [LARGE SCALE GENOMIC DNA]</scope>
    <source>
        <strain evidence="1 2">KMM6491</strain>
    </source>
</reference>
<proteinExistence type="predicted"/>
<dbReference type="Proteomes" id="UP000805085">
    <property type="component" value="Unassembled WGS sequence"/>
</dbReference>
<gene>
    <name evidence="1" type="ORF">HNV10_10605</name>
</gene>
<dbReference type="RefSeq" id="WP_173301325.1">
    <property type="nucleotide sequence ID" value="NZ_JABRWQ010000004.1"/>
</dbReference>
<organism evidence="1 2">
    <name type="scientific">Winogradskyella litoriviva</name>
    <dbReference type="NCBI Taxonomy" id="1220182"/>
    <lineage>
        <taxon>Bacteria</taxon>
        <taxon>Pseudomonadati</taxon>
        <taxon>Bacteroidota</taxon>
        <taxon>Flavobacteriia</taxon>
        <taxon>Flavobacteriales</taxon>
        <taxon>Flavobacteriaceae</taxon>
        <taxon>Winogradskyella</taxon>
    </lineage>
</organism>
<evidence type="ECO:0000313" key="2">
    <source>
        <dbReference type="Proteomes" id="UP000805085"/>
    </source>
</evidence>
<comment type="caution">
    <text evidence="1">The sequence shown here is derived from an EMBL/GenBank/DDBJ whole genome shotgun (WGS) entry which is preliminary data.</text>
</comment>
<accession>A0ABX2E5U4</accession>
<sequence>MHSKVMYLSDLKFNIDTWKRELRFHFNEMDTFQEKLEEIVPRIEGKEALKKLEVYQNRIMIEKDVISKLMHRCRNKMANLNNADINENIDGRLQNEQHTLKEDMRTYIKLHYDLKEELMDYFLEVLMVLS</sequence>
<keyword evidence="2" id="KW-1185">Reference proteome</keyword>
<evidence type="ECO:0000313" key="1">
    <source>
        <dbReference type="EMBL" id="NRD23694.1"/>
    </source>
</evidence>
<protein>
    <submittedName>
        <fullName evidence="1">Uncharacterized protein</fullName>
    </submittedName>
</protein>